<dbReference type="PRINTS" id="PR01438">
    <property type="entry name" value="UNVRSLSTRESS"/>
</dbReference>
<proteinExistence type="inferred from homology"/>
<dbReference type="EMBL" id="JBHSFH010000004">
    <property type="protein sequence ID" value="MFC4493739.1"/>
    <property type="molecule type" value="Genomic_DNA"/>
</dbReference>
<reference evidence="4" key="1">
    <citation type="journal article" date="2019" name="Int. J. Syst. Evol. Microbiol.">
        <title>The Global Catalogue of Microorganisms (GCM) 10K type strain sequencing project: providing services to taxonomists for standard genome sequencing and annotation.</title>
        <authorList>
            <consortium name="The Broad Institute Genomics Platform"/>
            <consortium name="The Broad Institute Genome Sequencing Center for Infectious Disease"/>
            <person name="Wu L."/>
            <person name="Ma J."/>
        </authorList>
    </citation>
    <scope>NUCLEOTIDE SEQUENCE [LARGE SCALE GENOMIC DNA]</scope>
    <source>
        <strain evidence="4">CGMCC 4.7357</strain>
    </source>
</reference>
<evidence type="ECO:0000259" key="2">
    <source>
        <dbReference type="Pfam" id="PF00582"/>
    </source>
</evidence>
<evidence type="ECO:0000313" key="4">
    <source>
        <dbReference type="Proteomes" id="UP001595997"/>
    </source>
</evidence>
<dbReference type="RefSeq" id="WP_386443508.1">
    <property type="nucleotide sequence ID" value="NZ_JBHSFH010000004.1"/>
</dbReference>
<dbReference type="InterPro" id="IPR006015">
    <property type="entry name" value="Universal_stress_UspA"/>
</dbReference>
<dbReference type="SUPFAM" id="SSF52402">
    <property type="entry name" value="Adenine nucleotide alpha hydrolases-like"/>
    <property type="match status" value="2"/>
</dbReference>
<comment type="similarity">
    <text evidence="1">Belongs to the universal stress protein A family.</text>
</comment>
<evidence type="ECO:0000256" key="1">
    <source>
        <dbReference type="ARBA" id="ARBA00008791"/>
    </source>
</evidence>
<name>A0ABV9A1E4_9ACTN</name>
<organism evidence="3 4">
    <name type="scientific">Streptomyces ovatisporus</name>
    <dbReference type="NCBI Taxonomy" id="1128682"/>
    <lineage>
        <taxon>Bacteria</taxon>
        <taxon>Bacillati</taxon>
        <taxon>Actinomycetota</taxon>
        <taxon>Actinomycetes</taxon>
        <taxon>Kitasatosporales</taxon>
        <taxon>Streptomycetaceae</taxon>
        <taxon>Streptomyces</taxon>
    </lineage>
</organism>
<dbReference type="Proteomes" id="UP001595997">
    <property type="component" value="Unassembled WGS sequence"/>
</dbReference>
<protein>
    <submittedName>
        <fullName evidence="3">Universal stress protein</fullName>
    </submittedName>
</protein>
<dbReference type="Pfam" id="PF00582">
    <property type="entry name" value="Usp"/>
    <property type="match status" value="2"/>
</dbReference>
<feature type="domain" description="UspA" evidence="2">
    <location>
        <begin position="3"/>
        <end position="136"/>
    </location>
</feature>
<evidence type="ECO:0000313" key="3">
    <source>
        <dbReference type="EMBL" id="MFC4493739.1"/>
    </source>
</evidence>
<comment type="caution">
    <text evidence="3">The sequence shown here is derived from an EMBL/GenBank/DDBJ whole genome shotgun (WGS) entry which is preliminary data.</text>
</comment>
<dbReference type="PANTHER" id="PTHR46268">
    <property type="entry name" value="STRESS RESPONSE PROTEIN NHAX"/>
    <property type="match status" value="1"/>
</dbReference>
<dbReference type="PANTHER" id="PTHR46268:SF6">
    <property type="entry name" value="UNIVERSAL STRESS PROTEIN UP12"/>
    <property type="match status" value="1"/>
</dbReference>
<dbReference type="InterPro" id="IPR014729">
    <property type="entry name" value="Rossmann-like_a/b/a_fold"/>
</dbReference>
<gene>
    <name evidence="3" type="ORF">ACFPA8_06260</name>
</gene>
<dbReference type="Gene3D" id="3.40.50.620">
    <property type="entry name" value="HUPs"/>
    <property type="match status" value="2"/>
</dbReference>
<accession>A0ABV9A1E4</accession>
<sequence length="287" mass="30802">MDRAIVVGVDGSEESMAAAGWAAEEAVRRELPLHLVNAWYWQPVDVPIVQPPDVQEQAGKDLLYLAEKDLNERYPALRSSVEPVRETAAVALLKAADRAEMLVVGSRGHSALAGYLIGSCGQRVIANSTRPVVAVRARADEPARQEVVVGQQGGVDDSREVLQFAFETAAARGAAVRAVRVWSTPPVFVYSAGSMWLAEQAGGLERHEKAALEEALAPMRERFPEVPVIVQVEMGSPGQVLLEAAEGGQMLVVGRRTRRAPIGTRIGSVAHACLHHAHCPVAVVPHS</sequence>
<dbReference type="InterPro" id="IPR006016">
    <property type="entry name" value="UspA"/>
</dbReference>
<feature type="domain" description="UspA" evidence="2">
    <location>
        <begin position="149"/>
        <end position="285"/>
    </location>
</feature>
<keyword evidence="4" id="KW-1185">Reference proteome</keyword>